<accession>A0ABV2ADC7</accession>
<dbReference type="PANTHER" id="PTHR33406">
    <property type="entry name" value="MEMBRANE PROTEIN MJ1562-RELATED"/>
    <property type="match status" value="1"/>
</dbReference>
<dbReference type="InterPro" id="IPR000731">
    <property type="entry name" value="SSD"/>
</dbReference>
<comment type="caution">
    <text evidence="8">The sequence shown here is derived from an EMBL/GenBank/DDBJ whole genome shotgun (WGS) entry which is preliminary data.</text>
</comment>
<keyword evidence="3 6" id="KW-0812">Transmembrane</keyword>
<dbReference type="EMBL" id="JBEPIJ010000025">
    <property type="protein sequence ID" value="MES0875248.1"/>
    <property type="molecule type" value="Genomic_DNA"/>
</dbReference>
<organism evidence="8 9">
    <name type="scientific">Sinimarinibacterium thermocellulolyticum</name>
    <dbReference type="NCBI Taxonomy" id="3170016"/>
    <lineage>
        <taxon>Bacteria</taxon>
        <taxon>Pseudomonadati</taxon>
        <taxon>Pseudomonadota</taxon>
        <taxon>Gammaproteobacteria</taxon>
        <taxon>Nevskiales</taxon>
        <taxon>Nevskiaceae</taxon>
        <taxon>Sinimarinibacterium</taxon>
    </lineage>
</organism>
<feature type="transmembrane region" description="Helical" evidence="6">
    <location>
        <begin position="716"/>
        <end position="738"/>
    </location>
</feature>
<gene>
    <name evidence="8" type="ORF">ABSH63_14695</name>
</gene>
<dbReference type="Pfam" id="PF03176">
    <property type="entry name" value="MMPL"/>
    <property type="match status" value="1"/>
</dbReference>
<feature type="transmembrane region" description="Helical" evidence="6">
    <location>
        <begin position="426"/>
        <end position="449"/>
    </location>
</feature>
<comment type="subcellular location">
    <subcellularLocation>
        <location evidence="1">Cell membrane</location>
        <topology evidence="1">Multi-pass membrane protein</topology>
    </subcellularLocation>
</comment>
<evidence type="ECO:0000256" key="2">
    <source>
        <dbReference type="ARBA" id="ARBA00022475"/>
    </source>
</evidence>
<dbReference type="InterPro" id="IPR004869">
    <property type="entry name" value="MMPL_dom"/>
</dbReference>
<keyword evidence="2" id="KW-1003">Cell membrane</keyword>
<evidence type="ECO:0000256" key="4">
    <source>
        <dbReference type="ARBA" id="ARBA00022989"/>
    </source>
</evidence>
<feature type="transmembrane region" description="Helical" evidence="6">
    <location>
        <begin position="355"/>
        <end position="376"/>
    </location>
</feature>
<feature type="transmembrane region" description="Helical" evidence="6">
    <location>
        <begin position="691"/>
        <end position="709"/>
    </location>
</feature>
<evidence type="ECO:0000256" key="1">
    <source>
        <dbReference type="ARBA" id="ARBA00004651"/>
    </source>
</evidence>
<dbReference type="Proteomes" id="UP001465331">
    <property type="component" value="Unassembled WGS sequence"/>
</dbReference>
<dbReference type="PROSITE" id="PS50156">
    <property type="entry name" value="SSD"/>
    <property type="match status" value="1"/>
</dbReference>
<feature type="transmembrane region" description="Helical" evidence="6">
    <location>
        <begin position="397"/>
        <end position="420"/>
    </location>
</feature>
<evidence type="ECO:0000313" key="9">
    <source>
        <dbReference type="Proteomes" id="UP001465331"/>
    </source>
</evidence>
<feature type="domain" description="SSD" evidence="7">
    <location>
        <begin position="292"/>
        <end position="451"/>
    </location>
</feature>
<proteinExistence type="predicted"/>
<feature type="transmembrane region" description="Helical" evidence="6">
    <location>
        <begin position="485"/>
        <end position="502"/>
    </location>
</feature>
<evidence type="ECO:0000256" key="6">
    <source>
        <dbReference type="SAM" id="Phobius"/>
    </source>
</evidence>
<sequence length="858" mass="93703">MTRSERAVARMADVLIGSRKMLAVIFTLVTLALGYSATKVQLDPGFLKLIPIEHPYMRTMMQYMDDFSGANKILVNLRWKGEGDIYNPAFMKALQETTDEVFFIPGINRTKVSSLFTPNVYYIEITEDGFRGEPVVPARYSGTAEDLERVRNNVEHSGQIGQLVATDLKGAMVQADLHEYDPDAGVKVDYWEVQAKLEEIRGRYESPVKYVYRMKTAREPFAAGEVVAEGYVDYGAMLGMQKFRVLRDVPGAEGKQEFIVDGSEVSVETVENPSYNPDIEVNIIGFARLLGDVIKGLVGVFAFFAIAFAITALLLYWYTRSLRTTVVALFVAMLPVLWLIGVLPLLGYGIDPMSILVPFLIFSIGVSHAVQMTNAWRMEVGNGATPVAAAHASFCKLFIPGAAGLLTEALGFGVIMLIDIPIVHELGITACVGVLLMIITNKMILPIILAHLRLEPAAMAHAGDDKIAQRPPLVRLVGNCAEPRFAVGVFAIALALLAGATWKSRELVIGDSGEGVPELHEDSRYNQDNRVIASTYDIGVDVLTVIAEAPGFEGDSCLHYPVVELIDRFELYMKGVEGVQSVISVAGIGKLVISAFNEGNPRWRALPRSQVGLSTGSKAFDPNLGLNNEGCKAIQVMIFMKDHEGDTIQHVVAEIKRFIEDNPVDGVTLRLASGNVGVMAATNEAVAAAEVKMLLAIFGSLILFCYLTFRSWIGVICVMTPLLLVTVFCNALMATLGIGLKVATLPVIALGVGVGVDYGLYLFERIQHHMADPRVSFREAFERSMVERGSAAVFTAITMSVGVATWMFSALKFQADMGVMLSFMFLVNMFGAICLLPALGAWFYRDREPAAALATPLR</sequence>
<keyword evidence="5 6" id="KW-0472">Membrane</keyword>
<dbReference type="InterPro" id="IPR050545">
    <property type="entry name" value="Mycobact_MmpL"/>
</dbReference>
<evidence type="ECO:0000256" key="5">
    <source>
        <dbReference type="ARBA" id="ARBA00023136"/>
    </source>
</evidence>
<dbReference type="Gene3D" id="1.20.1640.10">
    <property type="entry name" value="Multidrug efflux transporter AcrB transmembrane domain"/>
    <property type="match status" value="2"/>
</dbReference>
<protein>
    <submittedName>
        <fullName evidence="8">Efflux RND transporter permease subunit</fullName>
    </submittedName>
</protein>
<feature type="transmembrane region" description="Helical" evidence="6">
    <location>
        <begin position="823"/>
        <end position="844"/>
    </location>
</feature>
<reference evidence="8 9" key="1">
    <citation type="submission" date="2024-06" db="EMBL/GenBank/DDBJ databases">
        <authorList>
            <person name="Li Z."/>
            <person name="Jiang Y."/>
        </authorList>
    </citation>
    <scope>NUCLEOTIDE SEQUENCE [LARGE SCALE GENOMIC DNA]</scope>
    <source>
        <strain evidence="8 9">HSW-8</strain>
    </source>
</reference>
<feature type="transmembrane region" description="Helical" evidence="6">
    <location>
        <begin position="791"/>
        <end position="811"/>
    </location>
</feature>
<dbReference type="RefSeq" id="WP_352890716.1">
    <property type="nucleotide sequence ID" value="NZ_JBEPIJ010000025.1"/>
</dbReference>
<keyword evidence="9" id="KW-1185">Reference proteome</keyword>
<evidence type="ECO:0000256" key="3">
    <source>
        <dbReference type="ARBA" id="ARBA00022692"/>
    </source>
</evidence>
<name>A0ABV2ADC7_9GAMM</name>
<feature type="transmembrane region" description="Helical" evidence="6">
    <location>
        <begin position="297"/>
        <end position="319"/>
    </location>
</feature>
<evidence type="ECO:0000259" key="7">
    <source>
        <dbReference type="PROSITE" id="PS50156"/>
    </source>
</evidence>
<feature type="transmembrane region" description="Helical" evidence="6">
    <location>
        <begin position="744"/>
        <end position="763"/>
    </location>
</feature>
<evidence type="ECO:0000313" key="8">
    <source>
        <dbReference type="EMBL" id="MES0875248.1"/>
    </source>
</evidence>
<feature type="transmembrane region" description="Helical" evidence="6">
    <location>
        <begin position="326"/>
        <end position="349"/>
    </location>
</feature>
<keyword evidence="4 6" id="KW-1133">Transmembrane helix</keyword>
<dbReference type="PANTHER" id="PTHR33406:SF10">
    <property type="entry name" value="SSD DOMAIN-CONTAINING PROTEIN"/>
    <property type="match status" value="1"/>
</dbReference>
<dbReference type="SUPFAM" id="SSF82866">
    <property type="entry name" value="Multidrug efflux transporter AcrB transmembrane domain"/>
    <property type="match status" value="2"/>
</dbReference>